<reference evidence="2" key="1">
    <citation type="submission" date="2014-10" db="EMBL/GenBank/DDBJ databases">
        <authorList>
            <person name="King R."/>
        </authorList>
    </citation>
    <scope>NUCLEOTIDE SEQUENCE [LARGE SCALE GENOMIC DNA]</scope>
    <source>
        <strain evidence="2">A3/5</strain>
    </source>
</reference>
<sequence length="72" mass="8245">MSVSSWRVQVKQKGEIEVEGSQSSTNGYELEHVKLAMCWPWAARFIWGTVFDVEWNAGRLFGVREDLQIEAA</sequence>
<protein>
    <submittedName>
        <fullName evidence="1">Uncharacterized protein</fullName>
    </submittedName>
</protein>
<evidence type="ECO:0000313" key="1">
    <source>
        <dbReference type="EMBL" id="CEI68975.1"/>
    </source>
</evidence>
<organism evidence="1 2">
    <name type="scientific">Fusarium venenatum</name>
    <dbReference type="NCBI Taxonomy" id="56646"/>
    <lineage>
        <taxon>Eukaryota</taxon>
        <taxon>Fungi</taxon>
        <taxon>Dikarya</taxon>
        <taxon>Ascomycota</taxon>
        <taxon>Pezizomycotina</taxon>
        <taxon>Sordariomycetes</taxon>
        <taxon>Hypocreomycetidae</taxon>
        <taxon>Hypocreales</taxon>
        <taxon>Nectriaceae</taxon>
        <taxon>Fusarium</taxon>
    </lineage>
</organism>
<evidence type="ECO:0000313" key="2">
    <source>
        <dbReference type="Proteomes" id="UP000245910"/>
    </source>
</evidence>
<dbReference type="Proteomes" id="UP000245910">
    <property type="component" value="Chromosome III"/>
</dbReference>
<proteinExistence type="predicted"/>
<name>A0A2L2U314_9HYPO</name>
<accession>A0A2L2U314</accession>
<dbReference type="AlphaFoldDB" id="A0A2L2U314"/>
<dbReference type="EMBL" id="LN649231">
    <property type="protein sequence ID" value="CEI68975.1"/>
    <property type="molecule type" value="Genomic_DNA"/>
</dbReference>
<keyword evidence="2" id="KW-1185">Reference proteome</keyword>